<accession>M6VDC2</accession>
<dbReference type="AlphaFoldDB" id="M6VDC2"/>
<proteinExistence type="predicted"/>
<reference evidence="1 2" key="1">
    <citation type="submission" date="2013-01" db="EMBL/GenBank/DDBJ databases">
        <authorList>
            <person name="Harkins D.M."/>
            <person name="Durkin A.S."/>
            <person name="Brinkac L.M."/>
            <person name="Haft D.H."/>
            <person name="Selengut J.D."/>
            <person name="Sanka R."/>
            <person name="DePew J."/>
            <person name="Purushe J."/>
            <person name="Matthias M.A."/>
            <person name="Vinetz J.M."/>
            <person name="Sutton G.G."/>
            <person name="Nierman W.C."/>
            <person name="Fouts D.E."/>
        </authorList>
    </citation>
    <scope>NUCLEOTIDE SEQUENCE [LARGE SCALE GENOMIC DNA]</scope>
    <source>
        <strain evidence="1 2">HAI1536</strain>
    </source>
</reference>
<comment type="caution">
    <text evidence="1">The sequence shown here is derived from an EMBL/GenBank/DDBJ whole genome shotgun (WGS) entry which is preliminary data.</text>
</comment>
<evidence type="ECO:0000313" key="2">
    <source>
        <dbReference type="Proteomes" id="UP000012112"/>
    </source>
</evidence>
<protein>
    <submittedName>
        <fullName evidence="1">Uncharacterized protein</fullName>
    </submittedName>
</protein>
<organism evidence="1 2">
    <name type="scientific">Leptospira noguchii</name>
    <dbReference type="NCBI Taxonomy" id="28182"/>
    <lineage>
        <taxon>Bacteria</taxon>
        <taxon>Pseudomonadati</taxon>
        <taxon>Spirochaetota</taxon>
        <taxon>Spirochaetia</taxon>
        <taxon>Leptospirales</taxon>
        <taxon>Leptospiraceae</taxon>
        <taxon>Leptospira</taxon>
    </lineage>
</organism>
<name>M6VDC2_9LEPT</name>
<dbReference type="Proteomes" id="UP000012112">
    <property type="component" value="Unassembled WGS sequence"/>
</dbReference>
<sequence length="67" mass="8002">MASQIRPFFLRRTHGIIENSIRVVEKFHISGSTKLPQSIVSMKRKRWRINFSTTLIYKETKLKHFVL</sequence>
<evidence type="ECO:0000313" key="1">
    <source>
        <dbReference type="EMBL" id="EMO53021.1"/>
    </source>
</evidence>
<dbReference type="EMBL" id="AKWD02000053">
    <property type="protein sequence ID" value="EMO53021.1"/>
    <property type="molecule type" value="Genomic_DNA"/>
</dbReference>
<gene>
    <name evidence="1" type="ORF">LEP1GSC172_2899</name>
</gene>